<feature type="non-terminal residue" evidence="2">
    <location>
        <position position="219"/>
    </location>
</feature>
<dbReference type="EMBL" id="NCKW01006405">
    <property type="protein sequence ID" value="POM71822.1"/>
    <property type="molecule type" value="Genomic_DNA"/>
</dbReference>
<keyword evidence="3" id="KW-1185">Reference proteome</keyword>
<organism evidence="2 3">
    <name type="scientific">Phytophthora palmivora</name>
    <dbReference type="NCBI Taxonomy" id="4796"/>
    <lineage>
        <taxon>Eukaryota</taxon>
        <taxon>Sar</taxon>
        <taxon>Stramenopiles</taxon>
        <taxon>Oomycota</taxon>
        <taxon>Peronosporomycetes</taxon>
        <taxon>Peronosporales</taxon>
        <taxon>Peronosporaceae</taxon>
        <taxon>Phytophthora</taxon>
    </lineage>
</organism>
<dbReference type="OrthoDB" id="160980at2759"/>
<evidence type="ECO:0000313" key="3">
    <source>
        <dbReference type="Proteomes" id="UP000237271"/>
    </source>
</evidence>
<evidence type="ECO:0000256" key="1">
    <source>
        <dbReference type="SAM" id="MobiDB-lite"/>
    </source>
</evidence>
<dbReference type="AlphaFoldDB" id="A0A2P4Y1Z5"/>
<accession>A0A2P4Y1Z5</accession>
<name>A0A2P4Y1Z5_9STRA</name>
<feature type="compositionally biased region" description="Basic and acidic residues" evidence="1">
    <location>
        <begin position="207"/>
        <end position="219"/>
    </location>
</feature>
<dbReference type="Proteomes" id="UP000237271">
    <property type="component" value="Unassembled WGS sequence"/>
</dbReference>
<feature type="region of interest" description="Disordered" evidence="1">
    <location>
        <begin position="155"/>
        <end position="219"/>
    </location>
</feature>
<evidence type="ECO:0000313" key="2">
    <source>
        <dbReference type="EMBL" id="POM71822.1"/>
    </source>
</evidence>
<proteinExistence type="predicted"/>
<comment type="caution">
    <text evidence="2">The sequence shown here is derived from an EMBL/GenBank/DDBJ whole genome shotgun (WGS) entry which is preliminary data.</text>
</comment>
<gene>
    <name evidence="2" type="ORF">PHPALM_11563</name>
</gene>
<protein>
    <submittedName>
        <fullName evidence="2">Uncharacterized protein</fullName>
    </submittedName>
</protein>
<sequence length="219" mass="25018">MLSYLKSQFGFCTANDTRKVKDATFNYLISKKIVQFREKRNGEPGNVIYDVVALIQEFPLVCRRGSHLPDTKNEVVNALMAFLMELIDQHEESLTRDHAEQIKSEFAQSTSDKAQPHHENVVLSEVDAHSETDSVENNDMRYAELKSMGILRKRQYAPHTEDHEYVRGAPRPRLSYSAPEPQATVLPERRYSEGENETTAISTSLFVEDRSGLDPNRDT</sequence>
<reference evidence="2 3" key="1">
    <citation type="journal article" date="2017" name="Genome Biol. Evol.">
        <title>Phytophthora megakarya and P. palmivora, closely related causal agents of cacao black pod rot, underwent increases in genome sizes and gene numbers by different mechanisms.</title>
        <authorList>
            <person name="Ali S.S."/>
            <person name="Shao J."/>
            <person name="Lary D.J."/>
            <person name="Kronmiller B."/>
            <person name="Shen D."/>
            <person name="Strem M.D."/>
            <person name="Amoako-Attah I."/>
            <person name="Akrofi A.Y."/>
            <person name="Begoude B.A."/>
            <person name="Ten Hoopen G.M."/>
            <person name="Coulibaly K."/>
            <person name="Kebe B.I."/>
            <person name="Melnick R.L."/>
            <person name="Guiltinan M.J."/>
            <person name="Tyler B.M."/>
            <person name="Meinhardt L.W."/>
            <person name="Bailey B.A."/>
        </authorList>
    </citation>
    <scope>NUCLEOTIDE SEQUENCE [LARGE SCALE GENOMIC DNA]</scope>
    <source>
        <strain evidence="3">sbr112.9</strain>
    </source>
</reference>